<organism evidence="8 9">
    <name type="scientific">Fluviispira sanaruensis</name>
    <dbReference type="NCBI Taxonomy" id="2493639"/>
    <lineage>
        <taxon>Bacteria</taxon>
        <taxon>Pseudomonadati</taxon>
        <taxon>Bdellovibrionota</taxon>
        <taxon>Oligoflexia</taxon>
        <taxon>Silvanigrellales</taxon>
        <taxon>Silvanigrellaceae</taxon>
        <taxon>Fluviispira</taxon>
    </lineage>
</organism>
<dbReference type="InterPro" id="IPR006118">
    <property type="entry name" value="Recombinase_CS"/>
</dbReference>
<dbReference type="EMBL" id="AP019368">
    <property type="protein sequence ID" value="BBH53096.1"/>
    <property type="molecule type" value="Genomic_DNA"/>
</dbReference>
<dbReference type="CDD" id="cd03768">
    <property type="entry name" value="SR_ResInv"/>
    <property type="match status" value="1"/>
</dbReference>
<dbReference type="RefSeq" id="WP_130608265.1">
    <property type="nucleotide sequence ID" value="NZ_AP019368.1"/>
</dbReference>
<dbReference type="InterPro" id="IPR050639">
    <property type="entry name" value="SSR_resolvase"/>
</dbReference>
<keyword evidence="3" id="KW-0230">DNA invertase</keyword>
<dbReference type="PANTHER" id="PTHR30461">
    <property type="entry name" value="DNA-INVERTASE FROM LAMBDOID PROPHAGE"/>
    <property type="match status" value="1"/>
</dbReference>
<sequence>MHIGYARVSNADQSCNLQNDALTKSGSEKIFSDIASGAKIERKGLNDAINYMRPGDTLVVWRLDRLGRTLSSLISFVNELNNKQLCFKSIVENIDTTSPTGKFFFHVTGAFAELERNIIKERTKAGLAAARSRGRLGGRPKAVSPDKIKAAIALYNKNESSISDICKLLNISERSFYRYRKYL</sequence>
<keyword evidence="9" id="KW-1185">Reference proteome</keyword>
<dbReference type="GO" id="GO:0015074">
    <property type="term" value="P:DNA integration"/>
    <property type="evidence" value="ECO:0007669"/>
    <property type="project" value="UniProtKB-KW"/>
</dbReference>
<dbReference type="InterPro" id="IPR036162">
    <property type="entry name" value="Resolvase-like_N_sf"/>
</dbReference>
<proteinExistence type="inferred from homology"/>
<dbReference type="GO" id="GO:0003677">
    <property type="term" value="F:DNA binding"/>
    <property type="evidence" value="ECO:0007669"/>
    <property type="project" value="UniProtKB-KW"/>
</dbReference>
<dbReference type="PROSITE" id="PS51736">
    <property type="entry name" value="RECOMBINASES_3"/>
    <property type="match status" value="1"/>
</dbReference>
<keyword evidence="5" id="KW-0233">DNA recombination</keyword>
<dbReference type="Gene3D" id="3.40.50.1390">
    <property type="entry name" value="Resolvase, N-terminal catalytic domain"/>
    <property type="match status" value="1"/>
</dbReference>
<accession>A0A4P2VJ02</accession>
<keyword evidence="2" id="KW-0229">DNA integration</keyword>
<feature type="active site" description="O-(5'-phospho-DNA)-serine intermediate" evidence="6">
    <location>
        <position position="9"/>
    </location>
</feature>
<comment type="similarity">
    <text evidence="1">Belongs to the site-specific recombinase resolvase family.</text>
</comment>
<feature type="domain" description="Resolvase/invertase-type recombinase catalytic" evidence="7">
    <location>
        <begin position="1"/>
        <end position="134"/>
    </location>
</feature>
<dbReference type="InterPro" id="IPR009057">
    <property type="entry name" value="Homeodomain-like_sf"/>
</dbReference>
<dbReference type="InterPro" id="IPR006120">
    <property type="entry name" value="Resolvase_HTH_dom"/>
</dbReference>
<gene>
    <name evidence="8" type="ORF">JCM31447_15390</name>
</gene>
<dbReference type="FunFam" id="3.40.50.1390:FF:000001">
    <property type="entry name" value="DNA recombinase"/>
    <property type="match status" value="1"/>
</dbReference>
<evidence type="ECO:0000256" key="4">
    <source>
        <dbReference type="ARBA" id="ARBA00023125"/>
    </source>
</evidence>
<dbReference type="InterPro" id="IPR006119">
    <property type="entry name" value="Resolv_N"/>
</dbReference>
<dbReference type="OrthoDB" id="9797501at2"/>
<dbReference type="Pfam" id="PF00239">
    <property type="entry name" value="Resolvase"/>
    <property type="match status" value="1"/>
</dbReference>
<dbReference type="PANTHER" id="PTHR30461:SF2">
    <property type="entry name" value="SERINE RECOMBINASE PINE-RELATED"/>
    <property type="match status" value="1"/>
</dbReference>
<evidence type="ECO:0000259" key="7">
    <source>
        <dbReference type="PROSITE" id="PS51736"/>
    </source>
</evidence>
<dbReference type="PROSITE" id="PS00398">
    <property type="entry name" value="RECOMBINASES_2"/>
    <property type="match status" value="1"/>
</dbReference>
<keyword evidence="4" id="KW-0238">DNA-binding</keyword>
<name>A0A4P2VJ02_FLUSA</name>
<dbReference type="SMART" id="SM00857">
    <property type="entry name" value="Resolvase"/>
    <property type="match status" value="1"/>
</dbReference>
<dbReference type="SUPFAM" id="SSF53041">
    <property type="entry name" value="Resolvase-like"/>
    <property type="match status" value="1"/>
</dbReference>
<evidence type="ECO:0000313" key="8">
    <source>
        <dbReference type="EMBL" id="BBH53096.1"/>
    </source>
</evidence>
<reference evidence="8 9" key="1">
    <citation type="submission" date="2018-12" db="EMBL/GenBank/DDBJ databases">
        <title>Rubrispira sanarue gen. nov., sp., nov., a member of the order Silvanigrellales, isolated from a brackish lake in Hamamatsu Japan.</title>
        <authorList>
            <person name="Maejima Y."/>
            <person name="Iino T."/>
            <person name="Muraguchi Y."/>
            <person name="Fukuda K."/>
            <person name="Nojiri H."/>
            <person name="Ohkuma M."/>
            <person name="Moriuchi R."/>
            <person name="Dohra H."/>
            <person name="Kimbara K."/>
            <person name="Shintani M."/>
        </authorList>
    </citation>
    <scope>NUCLEOTIDE SEQUENCE [LARGE SCALE GENOMIC DNA]</scope>
    <source>
        <strain evidence="8 9">RF1110005</strain>
    </source>
</reference>
<evidence type="ECO:0000256" key="1">
    <source>
        <dbReference type="ARBA" id="ARBA00009913"/>
    </source>
</evidence>
<protein>
    <submittedName>
        <fullName evidence="8">Recombinase family protein</fullName>
    </submittedName>
</protein>
<dbReference type="Pfam" id="PF02796">
    <property type="entry name" value="HTH_7"/>
    <property type="match status" value="1"/>
</dbReference>
<dbReference type="SUPFAM" id="SSF46689">
    <property type="entry name" value="Homeodomain-like"/>
    <property type="match status" value="1"/>
</dbReference>
<dbReference type="Proteomes" id="UP000291236">
    <property type="component" value="Chromosome"/>
</dbReference>
<evidence type="ECO:0000256" key="2">
    <source>
        <dbReference type="ARBA" id="ARBA00022908"/>
    </source>
</evidence>
<evidence type="ECO:0000313" key="9">
    <source>
        <dbReference type="Proteomes" id="UP000291236"/>
    </source>
</evidence>
<evidence type="ECO:0000256" key="6">
    <source>
        <dbReference type="PIRSR" id="PIRSR606118-50"/>
    </source>
</evidence>
<evidence type="ECO:0000256" key="3">
    <source>
        <dbReference type="ARBA" id="ARBA00023100"/>
    </source>
</evidence>
<dbReference type="AlphaFoldDB" id="A0A4P2VJ02"/>
<evidence type="ECO:0000256" key="5">
    <source>
        <dbReference type="ARBA" id="ARBA00023172"/>
    </source>
</evidence>
<dbReference type="GO" id="GO:0000150">
    <property type="term" value="F:DNA strand exchange activity"/>
    <property type="evidence" value="ECO:0007669"/>
    <property type="project" value="UniProtKB-KW"/>
</dbReference>
<dbReference type="KEGG" id="sbf:JCM31447_15390"/>